<feature type="transmembrane region" description="Helical" evidence="7">
    <location>
        <begin position="272"/>
        <end position="294"/>
    </location>
</feature>
<keyword evidence="3" id="KW-1003">Cell membrane</keyword>
<dbReference type="InterPro" id="IPR036259">
    <property type="entry name" value="MFS_trans_sf"/>
</dbReference>
<comment type="subcellular location">
    <subcellularLocation>
        <location evidence="1">Cell membrane</location>
        <topology evidence="1">Multi-pass membrane protein</topology>
    </subcellularLocation>
</comment>
<organism evidence="9 10">
    <name type="scientific">Candidatus Segetimicrobium genomatis</name>
    <dbReference type="NCBI Taxonomy" id="2569760"/>
    <lineage>
        <taxon>Bacteria</taxon>
        <taxon>Bacillati</taxon>
        <taxon>Candidatus Sysuimicrobiota</taxon>
        <taxon>Candidatus Sysuimicrobiia</taxon>
        <taxon>Candidatus Sysuimicrobiales</taxon>
        <taxon>Candidatus Segetimicrobiaceae</taxon>
        <taxon>Candidatus Segetimicrobium</taxon>
    </lineage>
</organism>
<dbReference type="Proteomes" id="UP000320048">
    <property type="component" value="Unassembled WGS sequence"/>
</dbReference>
<evidence type="ECO:0000256" key="6">
    <source>
        <dbReference type="ARBA" id="ARBA00023136"/>
    </source>
</evidence>
<feature type="transmembrane region" description="Helical" evidence="7">
    <location>
        <begin position="300"/>
        <end position="319"/>
    </location>
</feature>
<gene>
    <name evidence="9" type="ORF">E6H04_05520</name>
</gene>
<dbReference type="Gene3D" id="1.20.1250.20">
    <property type="entry name" value="MFS general substrate transporter like domains"/>
    <property type="match status" value="2"/>
</dbReference>
<proteinExistence type="predicted"/>
<comment type="caution">
    <text evidence="9">The sequence shown here is derived from an EMBL/GenBank/DDBJ whole genome shotgun (WGS) entry which is preliminary data.</text>
</comment>
<keyword evidence="6 7" id="KW-0472">Membrane</keyword>
<feature type="transmembrane region" description="Helical" evidence="7">
    <location>
        <begin position="7"/>
        <end position="29"/>
    </location>
</feature>
<evidence type="ECO:0000256" key="4">
    <source>
        <dbReference type="ARBA" id="ARBA00022692"/>
    </source>
</evidence>
<dbReference type="EMBL" id="VBAO01000144">
    <property type="protein sequence ID" value="TMI82053.1"/>
    <property type="molecule type" value="Genomic_DNA"/>
</dbReference>
<accession>A0A537JEV2</accession>
<sequence>MKSPGETALLAITVGLVEFVHGALLFVLLPTLVAERLGWPMGTTGAAISAYFFTEVAAKLVSGWLVDRLGSRRMLLLGFWFYFAAFLALLLSRTTWEVFLSLAAMGAAASPLWPAALTRLSRSAGAQVGEALGQMYSTWFLGAGLGIGLATLLSRTNHPNSLSVFLVPLLGAALLGWLVPGDPTSAQPVGARPSVGQLLRLVGASLAKLATSLIPQIIAAGVLIPVVVPYLEIVRGLDEHQLLVLMVLCMGTGLLLLAPAGRIGDRFGRRQTYGLGLGVVAVLLIAVPFCHALWVLALDFIGIGVGYAFVLPAWNSILLRLLPADIRGAGLGIMMTVEGMGGVIGPLVGGLLWQWSHPSAPFYLSGGLLLVASGASVQWRSEAVDR</sequence>
<protein>
    <submittedName>
        <fullName evidence="9">MFS transporter</fullName>
    </submittedName>
</protein>
<feature type="domain" description="Major facilitator superfamily (MFS) profile" evidence="8">
    <location>
        <begin position="8"/>
        <end position="384"/>
    </location>
</feature>
<dbReference type="InterPro" id="IPR011701">
    <property type="entry name" value="MFS"/>
</dbReference>
<keyword evidence="5 7" id="KW-1133">Transmembrane helix</keyword>
<dbReference type="Pfam" id="PF07690">
    <property type="entry name" value="MFS_1"/>
    <property type="match status" value="2"/>
</dbReference>
<feature type="transmembrane region" description="Helical" evidence="7">
    <location>
        <begin position="240"/>
        <end position="260"/>
    </location>
</feature>
<evidence type="ECO:0000256" key="7">
    <source>
        <dbReference type="SAM" id="Phobius"/>
    </source>
</evidence>
<feature type="transmembrane region" description="Helical" evidence="7">
    <location>
        <begin position="331"/>
        <end position="355"/>
    </location>
</feature>
<evidence type="ECO:0000313" key="10">
    <source>
        <dbReference type="Proteomes" id="UP000320048"/>
    </source>
</evidence>
<name>A0A537JEV2_9BACT</name>
<feature type="transmembrane region" description="Helical" evidence="7">
    <location>
        <begin position="74"/>
        <end position="92"/>
    </location>
</feature>
<evidence type="ECO:0000256" key="5">
    <source>
        <dbReference type="ARBA" id="ARBA00022989"/>
    </source>
</evidence>
<evidence type="ECO:0000256" key="3">
    <source>
        <dbReference type="ARBA" id="ARBA00022475"/>
    </source>
</evidence>
<evidence type="ECO:0000313" key="9">
    <source>
        <dbReference type="EMBL" id="TMI82053.1"/>
    </source>
</evidence>
<dbReference type="PANTHER" id="PTHR23517">
    <property type="entry name" value="RESISTANCE PROTEIN MDTM, PUTATIVE-RELATED-RELATED"/>
    <property type="match status" value="1"/>
</dbReference>
<reference evidence="9 10" key="1">
    <citation type="journal article" date="2019" name="Nat. Microbiol.">
        <title>Mediterranean grassland soil C-N compound turnover is dependent on rainfall and depth, and is mediated by genomically divergent microorganisms.</title>
        <authorList>
            <person name="Diamond S."/>
            <person name="Andeer P.F."/>
            <person name="Li Z."/>
            <person name="Crits-Christoph A."/>
            <person name="Burstein D."/>
            <person name="Anantharaman K."/>
            <person name="Lane K.R."/>
            <person name="Thomas B.C."/>
            <person name="Pan C."/>
            <person name="Northen T.R."/>
            <person name="Banfield J.F."/>
        </authorList>
    </citation>
    <scope>NUCLEOTIDE SEQUENCE [LARGE SCALE GENOMIC DNA]</scope>
    <source>
        <strain evidence="9">NP_7</strain>
    </source>
</reference>
<dbReference type="PROSITE" id="PS50850">
    <property type="entry name" value="MFS"/>
    <property type="match status" value="1"/>
</dbReference>
<keyword evidence="4 7" id="KW-0812">Transmembrane</keyword>
<dbReference type="InterPro" id="IPR020846">
    <property type="entry name" value="MFS_dom"/>
</dbReference>
<evidence type="ECO:0000256" key="1">
    <source>
        <dbReference type="ARBA" id="ARBA00004651"/>
    </source>
</evidence>
<feature type="transmembrane region" description="Helical" evidence="7">
    <location>
        <begin position="138"/>
        <end position="156"/>
    </location>
</feature>
<feature type="transmembrane region" description="Helical" evidence="7">
    <location>
        <begin position="361"/>
        <end position="379"/>
    </location>
</feature>
<dbReference type="AlphaFoldDB" id="A0A537JEV2"/>
<evidence type="ECO:0000259" key="8">
    <source>
        <dbReference type="PROSITE" id="PS50850"/>
    </source>
</evidence>
<dbReference type="InterPro" id="IPR050171">
    <property type="entry name" value="MFS_Transporters"/>
</dbReference>
<dbReference type="GO" id="GO:0005886">
    <property type="term" value="C:plasma membrane"/>
    <property type="evidence" value="ECO:0007669"/>
    <property type="project" value="UniProtKB-SubCell"/>
</dbReference>
<evidence type="ECO:0000256" key="2">
    <source>
        <dbReference type="ARBA" id="ARBA00022448"/>
    </source>
</evidence>
<dbReference type="SUPFAM" id="SSF103473">
    <property type="entry name" value="MFS general substrate transporter"/>
    <property type="match status" value="1"/>
</dbReference>
<feature type="transmembrane region" description="Helical" evidence="7">
    <location>
        <begin position="98"/>
        <end position="117"/>
    </location>
</feature>
<feature type="transmembrane region" description="Helical" evidence="7">
    <location>
        <begin position="162"/>
        <end position="180"/>
    </location>
</feature>
<dbReference type="GO" id="GO:0022857">
    <property type="term" value="F:transmembrane transporter activity"/>
    <property type="evidence" value="ECO:0007669"/>
    <property type="project" value="InterPro"/>
</dbReference>
<keyword evidence="2" id="KW-0813">Transport</keyword>